<feature type="transmembrane region" description="Helical" evidence="1">
    <location>
        <begin position="47"/>
        <end position="65"/>
    </location>
</feature>
<dbReference type="AlphaFoldDB" id="A0AAW7IF48"/>
<evidence type="ECO:0000313" key="2">
    <source>
        <dbReference type="EMBL" id="MDM5454653.1"/>
    </source>
</evidence>
<evidence type="ECO:0000256" key="1">
    <source>
        <dbReference type="SAM" id="Phobius"/>
    </source>
</evidence>
<name>A0AAW7IF48_9BACI</name>
<accession>A0AAW7IF48</accession>
<keyword evidence="1" id="KW-0472">Membrane</keyword>
<reference evidence="2" key="1">
    <citation type="submission" date="2023-06" db="EMBL/GenBank/DDBJ databases">
        <title>Comparative genomics of Bacillaceae isolates and their secondary metabolite potential.</title>
        <authorList>
            <person name="Song L."/>
            <person name="Nielsen L.J."/>
            <person name="Mohite O."/>
            <person name="Xu X."/>
            <person name="Weber T."/>
            <person name="Kovacs A.T."/>
        </authorList>
    </citation>
    <scope>NUCLEOTIDE SEQUENCE</scope>
    <source>
        <strain evidence="2">D8_B_37</strain>
    </source>
</reference>
<protein>
    <submittedName>
        <fullName evidence="2">Uncharacterized protein</fullName>
    </submittedName>
</protein>
<organism evidence="2 3">
    <name type="scientific">Peribacillus simplex</name>
    <dbReference type="NCBI Taxonomy" id="1478"/>
    <lineage>
        <taxon>Bacteria</taxon>
        <taxon>Bacillati</taxon>
        <taxon>Bacillota</taxon>
        <taxon>Bacilli</taxon>
        <taxon>Bacillales</taxon>
        <taxon>Bacillaceae</taxon>
        <taxon>Peribacillus</taxon>
    </lineage>
</organism>
<proteinExistence type="predicted"/>
<evidence type="ECO:0000313" key="3">
    <source>
        <dbReference type="Proteomes" id="UP001234602"/>
    </source>
</evidence>
<sequence length="69" mass="7872">MKAGWLRFGANIIDGIIIGNPTGILSVFMSIFLSGAMELEEKTMDPLFLPMLSFLYYSVIFLYMVRECR</sequence>
<comment type="caution">
    <text evidence="2">The sequence shown here is derived from an EMBL/GenBank/DDBJ whole genome shotgun (WGS) entry which is preliminary data.</text>
</comment>
<keyword evidence="1" id="KW-0812">Transmembrane</keyword>
<keyword evidence="1" id="KW-1133">Transmembrane helix</keyword>
<dbReference type="Proteomes" id="UP001234602">
    <property type="component" value="Unassembled WGS sequence"/>
</dbReference>
<gene>
    <name evidence="2" type="ORF">QUF89_21240</name>
</gene>
<dbReference type="EMBL" id="JAUCEY010000008">
    <property type="protein sequence ID" value="MDM5454653.1"/>
    <property type="molecule type" value="Genomic_DNA"/>
</dbReference>
<feature type="transmembrane region" description="Helical" evidence="1">
    <location>
        <begin position="12"/>
        <end position="35"/>
    </location>
</feature>